<dbReference type="Proteomes" id="UP000777784">
    <property type="component" value="Unassembled WGS sequence"/>
</dbReference>
<dbReference type="Pfam" id="PF01364">
    <property type="entry name" value="Peptidase_C25"/>
    <property type="match status" value="1"/>
</dbReference>
<dbReference type="Pfam" id="PF08126">
    <property type="entry name" value="Propeptide_C25"/>
    <property type="match status" value="1"/>
</dbReference>
<accession>A0A948W5K1</accession>
<evidence type="ECO:0000259" key="3">
    <source>
        <dbReference type="Pfam" id="PF08126"/>
    </source>
</evidence>
<dbReference type="Pfam" id="PF13860">
    <property type="entry name" value="FlgD_ig"/>
    <property type="match status" value="1"/>
</dbReference>
<dbReference type="Gene3D" id="2.60.40.4070">
    <property type="match status" value="1"/>
</dbReference>
<dbReference type="NCBIfam" id="TIGR04183">
    <property type="entry name" value="Por_Secre_tail"/>
    <property type="match status" value="1"/>
</dbReference>
<gene>
    <name evidence="5" type="ORF">KJ970_04095</name>
</gene>
<dbReference type="InterPro" id="IPR029031">
    <property type="entry name" value="Gingipain_N_sf"/>
</dbReference>
<dbReference type="Gene3D" id="2.60.40.3800">
    <property type="match status" value="1"/>
</dbReference>
<dbReference type="InterPro" id="IPR013783">
    <property type="entry name" value="Ig-like_fold"/>
</dbReference>
<dbReference type="InterPro" id="IPR038490">
    <property type="entry name" value="Gingipain_propep_sf"/>
</dbReference>
<dbReference type="GO" id="GO:0004197">
    <property type="term" value="F:cysteine-type endopeptidase activity"/>
    <property type="evidence" value="ECO:0007669"/>
    <property type="project" value="InterPro"/>
</dbReference>
<sequence length="1189" mass="126866">MYSLLSQSIFGRGLIWLSAALLLLVVAGGANSAWIPLDGFEGDGVDVQLLESSANRIVIDYTLPGFYADPVEINGATYYQITLPGESNSLAAGMPELPFICRSVIIPDQARMVARVLSIETEEFSGMPVIPSKGNLMRTVNPEDVPFEFDADYFANQLYPESPAGSDDPYILRDYRGMVVRAMPFQLNGSAGTLRVAHHLTIELVADGIDLTNSIDRDAPPDVVISGFAEIYQHHFLNYGWDRYTPVQEMGSMLIITYDAFHATMQPFVDWKNQQGIATTIIDVSTIGNTYTAIRNYIQNLYDAPGSDLGYVLLVGDGPQIASPSAAGGESDPTYSLLAGGDRYPEIFIGRFSAETAAQAQTQVDRTIAYEQTPMAGADWYHKGTGIASDQGPGDNGEYDNQHMDVIRGKLLNYGYSHVDQIYDPTGSAAQVSAALNEGRSIINYTGHGSETSWSSTGFSNTHVNALTNNWMLPFIISVACVNGDFAGMTCFAEAWMRATNGGTPTGAIATYMSTINQSWNPPMRGQDAAIDLLVNNEMFRMGGICFNGSCEMMDVYGASDGGDMFLTWTIFGDPSVLVRTKTPEVMTASHDGAMMIGLDQYAVTVPGVAGATCALYAGGVLYGAAITDGSGMATISLDPVPGEPMTLTLTVTASNKIPVIEDVEVLPPSGPFVICDGMNIDDTGGGDGDHICDAGETIDLTITLRNSGVENATDVTGELTTTDHYADIIVGSQSFGDVPAGGTSENSTPYQISLAGNTPDEHSINFTLMVHSNEGDWERAVNINVMAPMIRYLAQVVNDDPPLGNGSGWITPGEGFAVTLTLYNEGHADASDISVNLTGINPYIEALGGAATCTNIPAEGQAELTPLELRVLPGCPIPTVQNAFCAVQADYGYYGTFNVPVNVGGFSDQCEMDMGWTLGAADDDASAGLWIQADPIGTVYNGNTAQPEDDYSNPGTICFVTGNGSVGGAAGEADVDGGKTTLLTPVFDLAHVAAATFEYVVWYTNDLGNNPNQDYWDVQVTANGTDWVDLEHTMTSIDDWAARSFDLGSFITLSDAVQIRFVASDEGSGSLVEALIDNIVLTVTESSSDVGEAPIRLSFRMGDISPNPSNGKAQIRYAVPAQTVMDLSVYDISGRLIRTLIHGAVDPGEHQLNWDGRTNAGHAAGSGIYFLRMQAPGFTQIRQMAIVH</sequence>
<evidence type="ECO:0000313" key="5">
    <source>
        <dbReference type="EMBL" id="MBU2690085.1"/>
    </source>
</evidence>
<reference evidence="5" key="1">
    <citation type="submission" date="2021-05" db="EMBL/GenBank/DDBJ databases">
        <title>Energy efficiency and biological interactions define the core microbiome of deep oligotrophic groundwater.</title>
        <authorList>
            <person name="Mehrshad M."/>
            <person name="Lopez-Fernandez M."/>
            <person name="Bell E."/>
            <person name="Bernier-Latmani R."/>
            <person name="Bertilsson S."/>
            <person name="Dopson M."/>
        </authorList>
    </citation>
    <scope>NUCLEOTIDE SEQUENCE</scope>
    <source>
        <strain evidence="5">Modern_marine.mb.64</strain>
    </source>
</reference>
<feature type="domain" description="Gingipain" evidence="2">
    <location>
        <begin position="253"/>
        <end position="577"/>
    </location>
</feature>
<dbReference type="EMBL" id="JAHJDP010000023">
    <property type="protein sequence ID" value="MBU2690085.1"/>
    <property type="molecule type" value="Genomic_DNA"/>
</dbReference>
<protein>
    <submittedName>
        <fullName evidence="5">T9SS type A sorting domain-containing protein</fullName>
    </submittedName>
</protein>
<evidence type="ECO:0000256" key="1">
    <source>
        <dbReference type="ARBA" id="ARBA00022729"/>
    </source>
</evidence>
<dbReference type="InterPro" id="IPR029030">
    <property type="entry name" value="Caspase-like_dom_sf"/>
</dbReference>
<dbReference type="Gene3D" id="3.40.50.10390">
    <property type="entry name" value="Gingipain r, domain 1"/>
    <property type="match status" value="1"/>
</dbReference>
<dbReference type="GO" id="GO:0005576">
    <property type="term" value="C:extracellular region"/>
    <property type="evidence" value="ECO:0007669"/>
    <property type="project" value="UniProtKB-SubCell"/>
</dbReference>
<dbReference type="GO" id="GO:0006508">
    <property type="term" value="P:proteolysis"/>
    <property type="evidence" value="ECO:0007669"/>
    <property type="project" value="InterPro"/>
</dbReference>
<name>A0A948W5K1_UNCEI</name>
<proteinExistence type="predicted"/>
<dbReference type="GO" id="GO:0046872">
    <property type="term" value="F:metal ion binding"/>
    <property type="evidence" value="ECO:0007669"/>
    <property type="project" value="UniProtKB-KW"/>
</dbReference>
<dbReference type="Gene3D" id="3.40.50.1460">
    <property type="match status" value="1"/>
</dbReference>
<evidence type="ECO:0000313" key="6">
    <source>
        <dbReference type="Proteomes" id="UP000777784"/>
    </source>
</evidence>
<comment type="caution">
    <text evidence="5">The sequence shown here is derived from an EMBL/GenBank/DDBJ whole genome shotgun (WGS) entry which is preliminary data.</text>
</comment>
<feature type="domain" description="FlgD/Vpr Ig-like" evidence="4">
    <location>
        <begin position="1116"/>
        <end position="1176"/>
    </location>
</feature>
<dbReference type="InterPro" id="IPR012600">
    <property type="entry name" value="Propeptide_C25"/>
</dbReference>
<dbReference type="InterPro" id="IPR026444">
    <property type="entry name" value="Secre_tail"/>
</dbReference>
<dbReference type="SUPFAM" id="SSF52129">
    <property type="entry name" value="Caspase-like"/>
    <property type="match status" value="1"/>
</dbReference>
<dbReference type="InterPro" id="IPR001769">
    <property type="entry name" value="Gingipain"/>
</dbReference>
<dbReference type="Gene3D" id="2.60.40.10">
    <property type="entry name" value="Immunoglobulins"/>
    <property type="match status" value="2"/>
</dbReference>
<evidence type="ECO:0000259" key="4">
    <source>
        <dbReference type="Pfam" id="PF13860"/>
    </source>
</evidence>
<evidence type="ECO:0000259" key="2">
    <source>
        <dbReference type="Pfam" id="PF01364"/>
    </source>
</evidence>
<keyword evidence="1" id="KW-0732">Signal</keyword>
<dbReference type="InterPro" id="IPR025965">
    <property type="entry name" value="FlgD/Vpr_Ig-like"/>
</dbReference>
<feature type="domain" description="Gingipain propeptide" evidence="3">
    <location>
        <begin position="46"/>
        <end position="205"/>
    </location>
</feature>
<dbReference type="AlphaFoldDB" id="A0A948W5K1"/>
<organism evidence="5 6">
    <name type="scientific">Eiseniibacteriota bacterium</name>
    <dbReference type="NCBI Taxonomy" id="2212470"/>
    <lineage>
        <taxon>Bacteria</taxon>
        <taxon>Candidatus Eiseniibacteriota</taxon>
    </lineage>
</organism>